<dbReference type="SUPFAM" id="SSF52540">
    <property type="entry name" value="P-loop containing nucleoside triphosphate hydrolases"/>
    <property type="match status" value="1"/>
</dbReference>
<accession>A0A5B8LND1</accession>
<evidence type="ECO:0000256" key="6">
    <source>
        <dbReference type="ARBA" id="ARBA00022989"/>
    </source>
</evidence>
<dbReference type="Pfam" id="PF00005">
    <property type="entry name" value="ABC_tran"/>
    <property type="match status" value="1"/>
</dbReference>
<dbReference type="RefSeq" id="WP_146288377.1">
    <property type="nucleotide sequence ID" value="NZ_CP042304.1"/>
</dbReference>
<feature type="transmembrane region" description="Helical" evidence="8">
    <location>
        <begin position="241"/>
        <end position="265"/>
    </location>
</feature>
<dbReference type="AlphaFoldDB" id="A0A5B8LND1"/>
<keyword evidence="6 8" id="KW-1133">Transmembrane helix</keyword>
<sequence>MKALLAFRSLFLSQAKGFTLALLLSLVTLAAGIALLGTSGWFITSAALTTAGLAFNLFVPSSLVRGFSFIRILARYGERLSGHDATLRLLSGLRGWLFARLFPRLPLADRSLRHGDLVSRLTSDVDALDTAFLVAIGPIAAALVIGAALTAVLAWLLPGAAWLYGFCFGAAVLVVPSGLTLLSRAAGNAVVRRAADARAAVLDGIEGHDDLTVFGVLGTAQAGFATTSQHLAAARGRLSTLTALAGFAVQALAALALAGSLWLGLTAFAAGAVEGPVLAGLLLAMAGSFEATSTIVRSVGKLTTAMAAAERLTTIAEAPPAVLDPAVPAPVPADTTIVLADVTFGYGGPPVLDSLDLTVTPGEHIAITGPSGSGKSSLLTLLLRLADPQAGRITLGGTALPALLQADIHARVALLSQHSPLFNDTIRANLCVARDADDDALWAALADAGIADFVRALPAGLDTMVGEGGRTVSVGQARRLCLARVLLSSAQILLLDEPTAALDRPAEVAFFETLHQAAQGRTVIVVTHATIPDGTVNRVLTLRNGMLA</sequence>
<feature type="domain" description="ABC transmembrane type-1" evidence="10">
    <location>
        <begin position="20"/>
        <end position="304"/>
    </location>
</feature>
<dbReference type="NCBIfam" id="TIGR02868">
    <property type="entry name" value="CydC"/>
    <property type="match status" value="1"/>
</dbReference>
<evidence type="ECO:0000256" key="4">
    <source>
        <dbReference type="ARBA" id="ARBA00022741"/>
    </source>
</evidence>
<keyword evidence="3 8" id="KW-0812">Transmembrane</keyword>
<feature type="transmembrane region" description="Helical" evidence="8">
    <location>
        <begin position="277"/>
        <end position="296"/>
    </location>
</feature>
<comment type="similarity">
    <text evidence="2">Belongs to the ABC transporter superfamily.</text>
</comment>
<keyword evidence="4" id="KW-0547">Nucleotide-binding</keyword>
<dbReference type="Proteomes" id="UP000315364">
    <property type="component" value="Chromosome"/>
</dbReference>
<dbReference type="InterPro" id="IPR014223">
    <property type="entry name" value="ABC_CydC/D"/>
</dbReference>
<keyword evidence="5" id="KW-0067">ATP-binding</keyword>
<dbReference type="InterPro" id="IPR027417">
    <property type="entry name" value="P-loop_NTPase"/>
</dbReference>
<dbReference type="GO" id="GO:0045454">
    <property type="term" value="P:cell redox homeostasis"/>
    <property type="evidence" value="ECO:0007669"/>
    <property type="project" value="InterPro"/>
</dbReference>
<feature type="transmembrane region" description="Helical" evidence="8">
    <location>
        <begin position="162"/>
        <end position="183"/>
    </location>
</feature>
<dbReference type="InterPro" id="IPR039421">
    <property type="entry name" value="Type_1_exporter"/>
</dbReference>
<dbReference type="SMART" id="SM00382">
    <property type="entry name" value="AAA"/>
    <property type="match status" value="1"/>
</dbReference>
<dbReference type="SUPFAM" id="SSF90123">
    <property type="entry name" value="ABC transporter transmembrane region"/>
    <property type="match status" value="1"/>
</dbReference>
<feature type="domain" description="ABC transporter" evidence="9">
    <location>
        <begin position="337"/>
        <end position="548"/>
    </location>
</feature>
<dbReference type="GO" id="GO:0034775">
    <property type="term" value="P:glutathione transmembrane transport"/>
    <property type="evidence" value="ECO:0007669"/>
    <property type="project" value="InterPro"/>
</dbReference>
<evidence type="ECO:0000256" key="2">
    <source>
        <dbReference type="ARBA" id="ARBA00005417"/>
    </source>
</evidence>
<evidence type="ECO:0000259" key="10">
    <source>
        <dbReference type="PROSITE" id="PS50929"/>
    </source>
</evidence>
<evidence type="ECO:0000313" key="12">
    <source>
        <dbReference type="Proteomes" id="UP000315364"/>
    </source>
</evidence>
<keyword evidence="7 8" id="KW-0472">Membrane</keyword>
<comment type="subcellular location">
    <subcellularLocation>
        <location evidence="1">Cell membrane</location>
        <topology evidence="1">Multi-pass membrane protein</topology>
    </subcellularLocation>
</comment>
<dbReference type="KEGG" id="dea:FPZ08_01655"/>
<dbReference type="InterPro" id="IPR011527">
    <property type="entry name" value="ABC1_TM_dom"/>
</dbReference>
<evidence type="ECO:0000259" key="9">
    <source>
        <dbReference type="PROSITE" id="PS50893"/>
    </source>
</evidence>
<evidence type="ECO:0000313" key="11">
    <source>
        <dbReference type="EMBL" id="QDZ09566.1"/>
    </source>
</evidence>
<protein>
    <submittedName>
        <fullName evidence="11">Thiol reductant ABC exporter subunit CydC</fullName>
    </submittedName>
</protein>
<feature type="transmembrane region" description="Helical" evidence="8">
    <location>
        <begin position="40"/>
        <end position="59"/>
    </location>
</feature>
<name>A0A5B8LND1_9HYPH</name>
<keyword evidence="12" id="KW-1185">Reference proteome</keyword>
<dbReference type="InterPro" id="IPR003593">
    <property type="entry name" value="AAA+_ATPase"/>
</dbReference>
<dbReference type="PROSITE" id="PS50929">
    <property type="entry name" value="ABC_TM1F"/>
    <property type="match status" value="1"/>
</dbReference>
<dbReference type="EMBL" id="CP042304">
    <property type="protein sequence ID" value="QDZ09566.1"/>
    <property type="molecule type" value="Genomic_DNA"/>
</dbReference>
<dbReference type="GO" id="GO:0034040">
    <property type="term" value="F:ATPase-coupled lipid transmembrane transporter activity"/>
    <property type="evidence" value="ECO:0007669"/>
    <property type="project" value="TreeGrafter"/>
</dbReference>
<dbReference type="PROSITE" id="PS00211">
    <property type="entry name" value="ABC_TRANSPORTER_1"/>
    <property type="match status" value="1"/>
</dbReference>
<evidence type="ECO:0000256" key="1">
    <source>
        <dbReference type="ARBA" id="ARBA00004651"/>
    </source>
</evidence>
<gene>
    <name evidence="11" type="primary">cydC</name>
    <name evidence="11" type="ORF">FPZ08_01655</name>
</gene>
<proteinExistence type="inferred from homology"/>
<organism evidence="11 12">
    <name type="scientific">Devosia ginsengisoli</name>
    <dbReference type="NCBI Taxonomy" id="400770"/>
    <lineage>
        <taxon>Bacteria</taxon>
        <taxon>Pseudomonadati</taxon>
        <taxon>Pseudomonadota</taxon>
        <taxon>Alphaproteobacteria</taxon>
        <taxon>Hyphomicrobiales</taxon>
        <taxon>Devosiaceae</taxon>
        <taxon>Devosia</taxon>
    </lineage>
</organism>
<feature type="transmembrane region" description="Helical" evidence="8">
    <location>
        <begin position="130"/>
        <end position="156"/>
    </location>
</feature>
<reference evidence="11 12" key="1">
    <citation type="submission" date="2019-07" db="EMBL/GenBank/DDBJ databases">
        <title>Full genome sequence of Devosia sp. Gsoil 520.</title>
        <authorList>
            <person name="Im W.-T."/>
        </authorList>
    </citation>
    <scope>NUCLEOTIDE SEQUENCE [LARGE SCALE GENOMIC DNA]</scope>
    <source>
        <strain evidence="11 12">Gsoil 520</strain>
    </source>
</reference>
<dbReference type="InterPro" id="IPR017871">
    <property type="entry name" value="ABC_transporter-like_CS"/>
</dbReference>
<dbReference type="GO" id="GO:0005886">
    <property type="term" value="C:plasma membrane"/>
    <property type="evidence" value="ECO:0007669"/>
    <property type="project" value="UniProtKB-SubCell"/>
</dbReference>
<evidence type="ECO:0000256" key="7">
    <source>
        <dbReference type="ARBA" id="ARBA00023136"/>
    </source>
</evidence>
<dbReference type="PANTHER" id="PTHR24221">
    <property type="entry name" value="ATP-BINDING CASSETTE SUB-FAMILY B"/>
    <property type="match status" value="1"/>
</dbReference>
<dbReference type="OrthoDB" id="5288404at2"/>
<dbReference type="InterPro" id="IPR036640">
    <property type="entry name" value="ABC1_TM_sf"/>
</dbReference>
<dbReference type="PANTHER" id="PTHR24221:SF654">
    <property type="entry name" value="ATP-BINDING CASSETTE SUB-FAMILY B MEMBER 6"/>
    <property type="match status" value="1"/>
</dbReference>
<evidence type="ECO:0000256" key="8">
    <source>
        <dbReference type="SAM" id="Phobius"/>
    </source>
</evidence>
<dbReference type="PROSITE" id="PS50893">
    <property type="entry name" value="ABC_TRANSPORTER_2"/>
    <property type="match status" value="1"/>
</dbReference>
<dbReference type="GO" id="GO:0140359">
    <property type="term" value="F:ABC-type transporter activity"/>
    <property type="evidence" value="ECO:0007669"/>
    <property type="project" value="InterPro"/>
</dbReference>
<dbReference type="InterPro" id="IPR003439">
    <property type="entry name" value="ABC_transporter-like_ATP-bd"/>
</dbReference>
<dbReference type="GO" id="GO:0005524">
    <property type="term" value="F:ATP binding"/>
    <property type="evidence" value="ECO:0007669"/>
    <property type="project" value="UniProtKB-KW"/>
</dbReference>
<dbReference type="Gene3D" id="3.40.50.300">
    <property type="entry name" value="P-loop containing nucleotide triphosphate hydrolases"/>
    <property type="match status" value="1"/>
</dbReference>
<evidence type="ECO:0000256" key="5">
    <source>
        <dbReference type="ARBA" id="ARBA00022840"/>
    </source>
</evidence>
<evidence type="ECO:0000256" key="3">
    <source>
        <dbReference type="ARBA" id="ARBA00022692"/>
    </source>
</evidence>
<dbReference type="CDD" id="cd03228">
    <property type="entry name" value="ABCC_MRP_Like"/>
    <property type="match status" value="1"/>
</dbReference>
<dbReference type="GO" id="GO:0016887">
    <property type="term" value="F:ATP hydrolysis activity"/>
    <property type="evidence" value="ECO:0007669"/>
    <property type="project" value="InterPro"/>
</dbReference>
<dbReference type="Gene3D" id="1.20.1560.10">
    <property type="entry name" value="ABC transporter type 1, transmembrane domain"/>
    <property type="match status" value="1"/>
</dbReference>